<dbReference type="Gene3D" id="1.20.920.10">
    <property type="entry name" value="Bromodomain-like"/>
    <property type="match status" value="1"/>
</dbReference>
<dbReference type="InterPro" id="IPR036427">
    <property type="entry name" value="Bromodomain-like_sf"/>
</dbReference>
<dbReference type="InterPro" id="IPR001487">
    <property type="entry name" value="Bromodomain"/>
</dbReference>
<dbReference type="GO" id="GO:0035267">
    <property type="term" value="C:NuA4 histone acetyltransferase complex"/>
    <property type="evidence" value="ECO:0007669"/>
    <property type="project" value="TreeGrafter"/>
</dbReference>
<feature type="compositionally biased region" description="Low complexity" evidence="3">
    <location>
        <begin position="214"/>
        <end position="225"/>
    </location>
</feature>
<feature type="compositionally biased region" description="Pro residues" evidence="3">
    <location>
        <begin position="226"/>
        <end position="242"/>
    </location>
</feature>
<evidence type="ECO:0000313" key="5">
    <source>
        <dbReference type="EMBL" id="RKU47019.1"/>
    </source>
</evidence>
<evidence type="ECO:0000256" key="2">
    <source>
        <dbReference type="SAM" id="Coils"/>
    </source>
</evidence>
<keyword evidence="1" id="KW-0103">Bromodomain</keyword>
<feature type="compositionally biased region" description="Low complexity" evidence="3">
    <location>
        <begin position="822"/>
        <end position="832"/>
    </location>
</feature>
<comment type="caution">
    <text evidence="5">The sequence shown here is derived from an EMBL/GenBank/DDBJ whole genome shotgun (WGS) entry which is preliminary data.</text>
</comment>
<feature type="compositionally biased region" description="Basic residues" evidence="3">
    <location>
        <begin position="930"/>
        <end position="942"/>
    </location>
</feature>
<gene>
    <name evidence="5" type="ORF">DL546_008265</name>
</gene>
<keyword evidence="2" id="KW-0175">Coiled coil</keyword>
<feature type="compositionally biased region" description="Pro residues" evidence="3">
    <location>
        <begin position="198"/>
        <end position="213"/>
    </location>
</feature>
<dbReference type="OrthoDB" id="21449at2759"/>
<feature type="region of interest" description="Disordered" evidence="3">
    <location>
        <begin position="1147"/>
        <end position="1202"/>
    </location>
</feature>
<feature type="compositionally biased region" description="Low complexity" evidence="3">
    <location>
        <begin position="708"/>
        <end position="721"/>
    </location>
</feature>
<feature type="compositionally biased region" description="Low complexity" evidence="3">
    <location>
        <begin position="785"/>
        <end position="807"/>
    </location>
</feature>
<name>A0A420YGM5_9PEZI</name>
<feature type="compositionally biased region" description="Pro residues" evidence="3">
    <location>
        <begin position="585"/>
        <end position="621"/>
    </location>
</feature>
<dbReference type="AlphaFoldDB" id="A0A420YGM5"/>
<feature type="compositionally biased region" description="Basic and acidic residues" evidence="3">
    <location>
        <begin position="889"/>
        <end position="911"/>
    </location>
</feature>
<feature type="compositionally biased region" description="Low complexity" evidence="3">
    <location>
        <begin position="255"/>
        <end position="266"/>
    </location>
</feature>
<feature type="domain" description="Bromo" evidence="4">
    <location>
        <begin position="985"/>
        <end position="1030"/>
    </location>
</feature>
<feature type="compositionally biased region" description="Pro residues" evidence="3">
    <location>
        <begin position="276"/>
        <end position="285"/>
    </location>
</feature>
<feature type="compositionally biased region" description="Basic residues" evidence="3">
    <location>
        <begin position="855"/>
        <end position="866"/>
    </location>
</feature>
<feature type="compositionally biased region" description="Basic and acidic residues" evidence="3">
    <location>
        <begin position="72"/>
        <end position="82"/>
    </location>
</feature>
<dbReference type="GO" id="GO:0006325">
    <property type="term" value="P:chromatin organization"/>
    <property type="evidence" value="ECO:0007669"/>
    <property type="project" value="UniProtKB-ARBA"/>
</dbReference>
<keyword evidence="6" id="KW-1185">Reference proteome</keyword>
<feature type="compositionally biased region" description="Polar residues" evidence="3">
    <location>
        <begin position="693"/>
        <end position="707"/>
    </location>
</feature>
<evidence type="ECO:0000259" key="4">
    <source>
        <dbReference type="Pfam" id="PF00439"/>
    </source>
</evidence>
<evidence type="ECO:0000256" key="1">
    <source>
        <dbReference type="ARBA" id="ARBA00023117"/>
    </source>
</evidence>
<feature type="compositionally biased region" description="Low complexity" evidence="3">
    <location>
        <begin position="622"/>
        <end position="643"/>
    </location>
</feature>
<accession>A0A420YGM5</accession>
<evidence type="ECO:0000313" key="6">
    <source>
        <dbReference type="Proteomes" id="UP000275385"/>
    </source>
</evidence>
<sequence length="1202" mass="128590">MSTTAGYTPLESLLLFQSLLSQGIDAAAFLRISGLLKDNSLIKQSSDYDAGRLSPESLQELFLHLVREELKAENDNTDKADHPPGQSPGSRKRKLPSPPLPALQDAFRHVEKLPILVDRLYARYRDHIVREIHNDEERYDSLQNEIRSLEAQIAEPKDVGVEPKVEQVAHGPDGVPTAAGVEGSAEVKPVSGREQPALHPPPPAPPLPLPPAGTPQQQRQQQQPEQPHPPPRSSFEQPPPLVKQPSQPALQVNAHLQPQPQHSPQLSPRPPHKPQAQPPSQPTPQLPQVQQPLQPRPPPAGQVEEGRNVVDPSPQPVRPVQETPARVNPPSGFIPAQSASPALQAPASAPNRRVASPVVGSQIQLPPRTQNGSPQVLQPPQGVGFPTLRQGPPPQLPVQGEGLQRPEGVGRGKPPPIPPIHPGQVQVPGQLKWEPLYQPHPNQAPHHRPPQLQPHLQALGNTYQPQPQPQMPPIAAPPGSQESQQPQQQHMPPSQQWNQQAPPQSQSPFGSPRPLQTPPSAQQPQLGLQQPVQQPLQQSGLASPVTGTPGPAPLPQAVNRPPSEIRPVPTSQSRSPAPGQTTNQGPPPPPPPARTQSPYPPYQVPLQPRPPAAASPTPSPSQGPSQGQPIQQQQQQQRITTSQVAPPGQPSVSHAFNPPPAIAPATGPGEVQRGYGAQYNLPPRSAVPGRVIQPQQSNQRLATTTTTPHPSSRVSPVASAPQTPVPVFRPYQPVGSGTKWKLTSTPSTPGPSAGDRPSPAYEPLSPVLPPAVLPPSASKSNARLTSSGPSGPSAASAVPTPTSQTSAGTANVRPNPGLRADSATVATAASVTGPPLPEVNRGPANGTQDHETPAKRRMRQSRHAHRPAADSPATPALQHQSRVHAKPSSTKEEATHADKGLEPTVIKHEETTPQPHMDVSDVATDEGGHTRRQSSRMLKRKRQDASPTPGETETETQADVDSKEGPAPPRHVLWTRAFNKVSHSAMEQIIGHRDASLFAHQIRERDAPGYSSIVLQPQDLKSIRAAINHGNRTAAAAAAALPDGDPGTSSVWLPISEDLVPPKGIINGAQLDRELAHMFSNAIMYNPDPNRGPGPYFMRSDEEVNAEDGEDGPVLGYKVDENGIVNNARAMFVEVQKLLADMRNAEIQRGVPPPPPGATTVSQPSTSETTRTDERASVTVEEDTEEVDTVGTTSKRRRITRG</sequence>
<reference evidence="5 6" key="1">
    <citation type="submission" date="2018-08" db="EMBL/GenBank/DDBJ databases">
        <title>Draft genome of the lignicolous fungus Coniochaeta pulveracea.</title>
        <authorList>
            <person name="Borstlap C.J."/>
            <person name="De Witt R.N."/>
            <person name="Botha A."/>
            <person name="Volschenk H."/>
        </authorList>
    </citation>
    <scope>NUCLEOTIDE SEQUENCE [LARGE SCALE GENOMIC DNA]</scope>
    <source>
        <strain evidence="5 6">CAB683</strain>
    </source>
</reference>
<proteinExistence type="predicted"/>
<feature type="region of interest" description="Disordered" evidence="3">
    <location>
        <begin position="72"/>
        <end position="101"/>
    </location>
</feature>
<organism evidence="5 6">
    <name type="scientific">Coniochaeta pulveracea</name>
    <dbReference type="NCBI Taxonomy" id="177199"/>
    <lineage>
        <taxon>Eukaryota</taxon>
        <taxon>Fungi</taxon>
        <taxon>Dikarya</taxon>
        <taxon>Ascomycota</taxon>
        <taxon>Pezizomycotina</taxon>
        <taxon>Sordariomycetes</taxon>
        <taxon>Sordariomycetidae</taxon>
        <taxon>Coniochaetales</taxon>
        <taxon>Coniochaetaceae</taxon>
        <taxon>Coniochaeta</taxon>
    </lineage>
</organism>
<dbReference type="PANTHER" id="PTHR15398:SF4">
    <property type="entry name" value="BROMODOMAIN-CONTAINING PROTEIN 8 ISOFORM X1"/>
    <property type="match status" value="1"/>
</dbReference>
<feature type="compositionally biased region" description="Low complexity" evidence="3">
    <location>
        <begin position="477"/>
        <end position="541"/>
    </location>
</feature>
<evidence type="ECO:0000256" key="3">
    <source>
        <dbReference type="SAM" id="MobiDB-lite"/>
    </source>
</evidence>
<dbReference type="STRING" id="177199.A0A420YGM5"/>
<feature type="compositionally biased region" description="Pro residues" evidence="3">
    <location>
        <begin position="466"/>
        <end position="476"/>
    </location>
</feature>
<feature type="region of interest" description="Disordered" evidence="3">
    <location>
        <begin position="168"/>
        <end position="970"/>
    </location>
</feature>
<dbReference type="Pfam" id="PF00439">
    <property type="entry name" value="Bromodomain"/>
    <property type="match status" value="1"/>
</dbReference>
<feature type="compositionally biased region" description="Low complexity" evidence="3">
    <location>
        <begin position="335"/>
        <end position="350"/>
    </location>
</feature>
<feature type="coiled-coil region" evidence="2">
    <location>
        <begin position="125"/>
        <end position="159"/>
    </location>
</feature>
<protein>
    <recommendedName>
        <fullName evidence="4">Bromo domain-containing protein</fullName>
    </recommendedName>
</protein>
<dbReference type="EMBL" id="QVQW01000011">
    <property type="protein sequence ID" value="RKU47019.1"/>
    <property type="molecule type" value="Genomic_DNA"/>
</dbReference>
<feature type="compositionally biased region" description="Polar residues" evidence="3">
    <location>
        <begin position="1159"/>
        <end position="1169"/>
    </location>
</feature>
<dbReference type="SUPFAM" id="SSF47370">
    <property type="entry name" value="Bromodomain"/>
    <property type="match status" value="1"/>
</dbReference>
<dbReference type="Proteomes" id="UP000275385">
    <property type="component" value="Unassembled WGS sequence"/>
</dbReference>
<feature type="compositionally biased region" description="Polar residues" evidence="3">
    <location>
        <begin position="359"/>
        <end position="378"/>
    </location>
</feature>
<dbReference type="PANTHER" id="PTHR15398">
    <property type="entry name" value="BROMODOMAIN-CONTAINING PROTEIN 8"/>
    <property type="match status" value="1"/>
</dbReference>